<sequence>MLRPFLTAAAFAALALPASAQDLLIRGGTIHTGVEASPTAEVVIARHGRIAYVGSAANAPSTDGLTVVDLDGATLFPGFTDGHAHLDGIGWRELTLNLEGSTSVADAMAKLTAWAEAHPEGPIIGRGWIETRWPESANGARFLTAADLDAAAPGRIVLLERADGHAITASSPALAAANITAATVAPSGGEIAKGPDGRPTGFIVDAAMALVASLMPQADPEAKRNAYRAGFRVEAEYGWTGIHFMSAPYADIDLLEDMARDGEATIRVYNSVTPDGAEHLIRWGPRSVADDRVITRAIKYYVDGALGSRGAALHAPYSDAPHTSGLMQTTREEMIPLYEAALRGGIQVATHAIGDRGNTEVLDWYREAMAAVPASQRDKAEPRWRIEHAQILRPSDEADFRDLHVIASMQPSHAIGDFHFAPARLGDARLDGAYAWHSLVDLGVVVVGGSDAPVERGDPLIEFYAAVARRNLEGFQGPDWRPNEAVDRATALKMFTLWPAFASFREDELGTIEVGKRADFTAFDIDLMTVPEADIPKGHTVLTVVDGQVVYRRD</sequence>
<feature type="chain" id="PRO_5046045992" evidence="1">
    <location>
        <begin position="21"/>
        <end position="554"/>
    </location>
</feature>
<dbReference type="PANTHER" id="PTHR22642">
    <property type="entry name" value="IMIDAZOLONEPROPIONASE"/>
    <property type="match status" value="1"/>
</dbReference>
<gene>
    <name evidence="3" type="ORF">ACFPIE_17075</name>
</gene>
<protein>
    <submittedName>
        <fullName evidence="3">Amidohydrolase</fullName>
        <ecNumber evidence="3">3.5.-.-</ecNumber>
    </submittedName>
</protein>
<dbReference type="RefSeq" id="WP_374038182.1">
    <property type="nucleotide sequence ID" value="NZ_CP169082.1"/>
</dbReference>
<dbReference type="InterPro" id="IPR032466">
    <property type="entry name" value="Metal_Hydrolase"/>
</dbReference>
<keyword evidence="3" id="KW-0378">Hydrolase</keyword>
<reference evidence="4" key="1">
    <citation type="journal article" date="2019" name="Int. J. Syst. Evol. Microbiol.">
        <title>The Global Catalogue of Microorganisms (GCM) 10K type strain sequencing project: providing services to taxonomists for standard genome sequencing and annotation.</title>
        <authorList>
            <consortium name="The Broad Institute Genomics Platform"/>
            <consortium name="The Broad Institute Genome Sequencing Center for Infectious Disease"/>
            <person name="Wu L."/>
            <person name="Ma J."/>
        </authorList>
    </citation>
    <scope>NUCLEOTIDE SEQUENCE [LARGE SCALE GENOMIC DNA]</scope>
    <source>
        <strain evidence="4">JCM 12125</strain>
    </source>
</reference>
<dbReference type="CDD" id="cd01300">
    <property type="entry name" value="YtcJ_like"/>
    <property type="match status" value="1"/>
</dbReference>
<name>A0ABW0FWV8_9CAUL</name>
<organism evidence="3 4">
    <name type="scientific">Brevundimonas staleyi</name>
    <dbReference type="NCBI Taxonomy" id="74326"/>
    <lineage>
        <taxon>Bacteria</taxon>
        <taxon>Pseudomonadati</taxon>
        <taxon>Pseudomonadota</taxon>
        <taxon>Alphaproteobacteria</taxon>
        <taxon>Caulobacterales</taxon>
        <taxon>Caulobacteraceae</taxon>
        <taxon>Brevundimonas</taxon>
    </lineage>
</organism>
<proteinExistence type="predicted"/>
<keyword evidence="4" id="KW-1185">Reference proteome</keyword>
<dbReference type="GO" id="GO:0016787">
    <property type="term" value="F:hydrolase activity"/>
    <property type="evidence" value="ECO:0007669"/>
    <property type="project" value="UniProtKB-KW"/>
</dbReference>
<evidence type="ECO:0000313" key="3">
    <source>
        <dbReference type="EMBL" id="MFC5345631.1"/>
    </source>
</evidence>
<dbReference type="SUPFAM" id="SSF51556">
    <property type="entry name" value="Metallo-dependent hydrolases"/>
    <property type="match status" value="1"/>
</dbReference>
<dbReference type="InterPro" id="IPR011059">
    <property type="entry name" value="Metal-dep_hydrolase_composite"/>
</dbReference>
<comment type="caution">
    <text evidence="3">The sequence shown here is derived from an EMBL/GenBank/DDBJ whole genome shotgun (WGS) entry which is preliminary data.</text>
</comment>
<dbReference type="InterPro" id="IPR013108">
    <property type="entry name" value="Amidohydro_3"/>
</dbReference>
<dbReference type="Gene3D" id="3.10.310.70">
    <property type="match status" value="1"/>
</dbReference>
<evidence type="ECO:0000313" key="4">
    <source>
        <dbReference type="Proteomes" id="UP001596152"/>
    </source>
</evidence>
<dbReference type="SUPFAM" id="SSF51338">
    <property type="entry name" value="Composite domain of metallo-dependent hydrolases"/>
    <property type="match status" value="1"/>
</dbReference>
<dbReference type="EMBL" id="JBHSLF010000052">
    <property type="protein sequence ID" value="MFC5345631.1"/>
    <property type="molecule type" value="Genomic_DNA"/>
</dbReference>
<keyword evidence="1" id="KW-0732">Signal</keyword>
<evidence type="ECO:0000256" key="1">
    <source>
        <dbReference type="SAM" id="SignalP"/>
    </source>
</evidence>
<dbReference type="EC" id="3.5.-.-" evidence="3"/>
<dbReference type="Proteomes" id="UP001596152">
    <property type="component" value="Unassembled WGS sequence"/>
</dbReference>
<dbReference type="Gene3D" id="3.20.20.140">
    <property type="entry name" value="Metal-dependent hydrolases"/>
    <property type="match status" value="1"/>
</dbReference>
<dbReference type="InterPro" id="IPR033932">
    <property type="entry name" value="YtcJ-like"/>
</dbReference>
<feature type="signal peptide" evidence="1">
    <location>
        <begin position="1"/>
        <end position="20"/>
    </location>
</feature>
<feature type="domain" description="Amidohydrolase 3" evidence="2">
    <location>
        <begin position="67"/>
        <end position="551"/>
    </location>
</feature>
<dbReference type="Pfam" id="PF07969">
    <property type="entry name" value="Amidohydro_3"/>
    <property type="match status" value="1"/>
</dbReference>
<dbReference type="Gene3D" id="2.30.40.10">
    <property type="entry name" value="Urease, subunit C, domain 1"/>
    <property type="match status" value="1"/>
</dbReference>
<accession>A0ABW0FWV8</accession>
<evidence type="ECO:0000259" key="2">
    <source>
        <dbReference type="Pfam" id="PF07969"/>
    </source>
</evidence>
<dbReference type="PANTHER" id="PTHR22642:SF2">
    <property type="entry name" value="PROTEIN LONG AFTER FAR-RED 3"/>
    <property type="match status" value="1"/>
</dbReference>